<feature type="compositionally biased region" description="Low complexity" evidence="1">
    <location>
        <begin position="223"/>
        <end position="238"/>
    </location>
</feature>
<feature type="non-terminal residue" evidence="2">
    <location>
        <position position="1"/>
    </location>
</feature>
<evidence type="ECO:0000313" key="3">
    <source>
        <dbReference type="Proteomes" id="UP001140091"/>
    </source>
</evidence>
<gene>
    <name evidence="2" type="ORF">H1R20_g9831</name>
</gene>
<dbReference type="AlphaFoldDB" id="A0A9W8MG23"/>
<reference evidence="2" key="1">
    <citation type="submission" date="2022-06" db="EMBL/GenBank/DDBJ databases">
        <title>Genome Sequence of Candolleomyces eurysporus.</title>
        <authorList>
            <person name="Buettner E."/>
        </authorList>
    </citation>
    <scope>NUCLEOTIDE SEQUENCE</scope>
    <source>
        <strain evidence="2">VTCC 930004</strain>
    </source>
</reference>
<feature type="compositionally biased region" description="Acidic residues" evidence="1">
    <location>
        <begin position="265"/>
        <end position="275"/>
    </location>
</feature>
<dbReference type="EMBL" id="JANBPK010001018">
    <property type="protein sequence ID" value="KAJ2927264.1"/>
    <property type="molecule type" value="Genomic_DNA"/>
</dbReference>
<feature type="region of interest" description="Disordered" evidence="1">
    <location>
        <begin position="173"/>
        <end position="337"/>
    </location>
</feature>
<comment type="caution">
    <text evidence="2">The sequence shown here is derived from an EMBL/GenBank/DDBJ whole genome shotgun (WGS) entry which is preliminary data.</text>
</comment>
<dbReference type="OrthoDB" id="10531488at2759"/>
<dbReference type="Proteomes" id="UP001140091">
    <property type="component" value="Unassembled WGS sequence"/>
</dbReference>
<evidence type="ECO:0000256" key="1">
    <source>
        <dbReference type="SAM" id="MobiDB-lite"/>
    </source>
</evidence>
<keyword evidence="3" id="KW-1185">Reference proteome</keyword>
<protein>
    <submittedName>
        <fullName evidence="2">Uncharacterized protein</fullName>
    </submittedName>
</protein>
<feature type="region of interest" description="Disordered" evidence="1">
    <location>
        <begin position="580"/>
        <end position="654"/>
    </location>
</feature>
<evidence type="ECO:0000313" key="2">
    <source>
        <dbReference type="EMBL" id="KAJ2927264.1"/>
    </source>
</evidence>
<proteinExistence type="predicted"/>
<organism evidence="2 3">
    <name type="scientific">Candolleomyces eurysporus</name>
    <dbReference type="NCBI Taxonomy" id="2828524"/>
    <lineage>
        <taxon>Eukaryota</taxon>
        <taxon>Fungi</taxon>
        <taxon>Dikarya</taxon>
        <taxon>Basidiomycota</taxon>
        <taxon>Agaricomycotina</taxon>
        <taxon>Agaricomycetes</taxon>
        <taxon>Agaricomycetidae</taxon>
        <taxon>Agaricales</taxon>
        <taxon>Agaricineae</taxon>
        <taxon>Psathyrellaceae</taxon>
        <taxon>Candolleomyces</taxon>
    </lineage>
</organism>
<accession>A0A9W8MG23</accession>
<feature type="region of interest" description="Disordered" evidence="1">
    <location>
        <begin position="102"/>
        <end position="153"/>
    </location>
</feature>
<name>A0A9W8MG23_9AGAR</name>
<sequence>MSSSFDIFAFYHETVGKLTKYWTPGMPPATLTKPAMFLGSTVKLVLAMHREENRAILEYAGARALVDWFGAVSSVAAIDWHSQLPADDVSFIEDLPGDRTPSILPAHSSVPASREVHDMLSAQKAAPAKSKGKERPPKASPGSRLYSLTGSPTNQYLDNSNPLFLDVFLAKASSSKKSKQTADESSESSRKRPPPASPSLSEFKEKEPASKQPPAKRSRRNAEASSSRTTRQGTRGRQPSPIIVDEEPRSAKSAKKARAPSPSSSEEEEDVEETDPVFSEPPPPPKRQEKKPALVKKPAPRPAYKGKGREAPKLTRTTSGPQIPTDDELREANLGVDPDSCDLSSRALEIYEGLLPRSVFVTSPEAAHLLTTRTSSGGIKAFPCNYRGCLTDPASCVPSTKNSQKCGPCQDKGYQCSWTYDPHDLRHRLASFWSAQRRGFDVFQVNALHRQMRDEWESYRTFQTLANREATKFEASRRLLVGYLNQAAAEGDANVDELVDSSVLAVASTHFPPVLREERAEVPSVSSFLRPGSNLANPGPDLPPDFFGRGNTFDSISAEDLAVANPDLFNFFHWPQQRGGELVPIPGSPQAESSRRGAPPELSDLEDPDLEVPEDPAGPSDRAGSAFLPFAPPPIPGQDPAAREGGAAHPPPQK</sequence>
<feature type="compositionally biased region" description="Acidic residues" evidence="1">
    <location>
        <begin position="603"/>
        <end position="614"/>
    </location>
</feature>